<evidence type="ECO:0000313" key="3">
    <source>
        <dbReference type="Proteomes" id="UP000642829"/>
    </source>
</evidence>
<evidence type="ECO:0000256" key="1">
    <source>
        <dbReference type="SAM" id="SignalP"/>
    </source>
</evidence>
<dbReference type="RefSeq" id="WP_189516429.1">
    <property type="nucleotide sequence ID" value="NZ_BMXG01000021.1"/>
</dbReference>
<feature type="chain" id="PRO_5035203007" evidence="1">
    <location>
        <begin position="19"/>
        <end position="398"/>
    </location>
</feature>
<dbReference type="Proteomes" id="UP000642829">
    <property type="component" value="Unassembled WGS sequence"/>
</dbReference>
<evidence type="ECO:0000313" key="2">
    <source>
        <dbReference type="EMBL" id="GHC09560.1"/>
    </source>
</evidence>
<reference evidence="2" key="1">
    <citation type="journal article" date="2014" name="Int. J. Syst. Evol. Microbiol.">
        <title>Complete genome sequence of Corynebacterium casei LMG S-19264T (=DSM 44701T), isolated from a smear-ripened cheese.</title>
        <authorList>
            <consortium name="US DOE Joint Genome Institute (JGI-PGF)"/>
            <person name="Walter F."/>
            <person name="Albersmeier A."/>
            <person name="Kalinowski J."/>
            <person name="Ruckert C."/>
        </authorList>
    </citation>
    <scope>NUCLEOTIDE SEQUENCE</scope>
    <source>
        <strain evidence="2">KCTC 12870</strain>
    </source>
</reference>
<reference evidence="2" key="2">
    <citation type="submission" date="2020-09" db="EMBL/GenBank/DDBJ databases">
        <authorList>
            <person name="Sun Q."/>
            <person name="Kim S."/>
        </authorList>
    </citation>
    <scope>NUCLEOTIDE SEQUENCE</scope>
    <source>
        <strain evidence="2">KCTC 12870</strain>
    </source>
</reference>
<comment type="caution">
    <text evidence="2">The sequence shown here is derived from an EMBL/GenBank/DDBJ whole genome shotgun (WGS) entry which is preliminary data.</text>
</comment>
<accession>A0A8J3DCI1</accession>
<keyword evidence="3" id="KW-1185">Reference proteome</keyword>
<dbReference type="EMBL" id="BMXG01000021">
    <property type="protein sequence ID" value="GHC09560.1"/>
    <property type="molecule type" value="Genomic_DNA"/>
</dbReference>
<protein>
    <submittedName>
        <fullName evidence="2">Uncharacterized protein</fullName>
    </submittedName>
</protein>
<dbReference type="AlphaFoldDB" id="A0A8J3DCI1"/>
<sequence length="398" mass="44793">MRLIACLIFLALWDPLFAQKTPTLMNMLPALDAVNGEQQRQRATAMITANYERWLKDPAAFRKLVDDECGLFPEGQLYPYFLPAMAFAQLSTSDTARSREHLARSELLLKMGLPVAGKIVDAKSDDLLQLKDYDRQATTLSTVSLALGLYRWAGGTDPRLQAYHRHINQLLGLALARADGQPIHSYPNYSWNYDTVASLVALRLAPDLTPNIPVNAIWRKHELWIQRYAYDQKNQLPYSVAGFGYTDGPSPPRGCDVFFRVMILAYVDPPAARALFARCQQALERETGQFYGFAEYPLGAKQIEDNDSGPIIMDMGLSATGLAIGAARAANQPEVVSRLCRQFVFREPLLMMASTMNMQQMPGSWFWNAVDVNPQYFTGFLFGDAVMFYSLTWNSMNR</sequence>
<keyword evidence="1" id="KW-0732">Signal</keyword>
<proteinExistence type="predicted"/>
<gene>
    <name evidence="2" type="ORF">GCM10007047_28540</name>
</gene>
<feature type="signal peptide" evidence="1">
    <location>
        <begin position="1"/>
        <end position="18"/>
    </location>
</feature>
<name>A0A8J3DCI1_9BACT</name>
<organism evidence="2 3">
    <name type="scientific">Cerasicoccus arenae</name>
    <dbReference type="NCBI Taxonomy" id="424488"/>
    <lineage>
        <taxon>Bacteria</taxon>
        <taxon>Pseudomonadati</taxon>
        <taxon>Verrucomicrobiota</taxon>
        <taxon>Opitutia</taxon>
        <taxon>Puniceicoccales</taxon>
        <taxon>Cerasicoccaceae</taxon>
        <taxon>Cerasicoccus</taxon>
    </lineage>
</organism>